<dbReference type="Pfam" id="PF02618">
    <property type="entry name" value="YceG"/>
    <property type="match status" value="1"/>
</dbReference>
<protein>
    <recommendedName>
        <fullName evidence="7">Endolytic murein transglycosylase</fullName>
        <ecNumber evidence="7">4.2.2.29</ecNumber>
    </recommendedName>
    <alternativeName>
        <fullName evidence="7">Peptidoglycan lytic transglycosylase</fullName>
    </alternativeName>
    <alternativeName>
        <fullName evidence="7">Peptidoglycan polymerization terminase</fullName>
    </alternativeName>
</protein>
<accession>A0A175R3W0</accession>
<evidence type="ECO:0000256" key="8">
    <source>
        <dbReference type="SAM" id="MobiDB-lite"/>
    </source>
</evidence>
<keyword evidence="2 7" id="KW-0812">Transmembrane</keyword>
<evidence type="ECO:0000256" key="6">
    <source>
        <dbReference type="ARBA" id="ARBA00023316"/>
    </source>
</evidence>
<dbReference type="Gene3D" id="3.30.160.60">
    <property type="entry name" value="Classic Zinc Finger"/>
    <property type="match status" value="1"/>
</dbReference>
<comment type="similarity">
    <text evidence="7">Belongs to the transglycosylase MltG family.</text>
</comment>
<keyword evidence="6 7" id="KW-0961">Cell wall biogenesis/degradation</keyword>
<dbReference type="PANTHER" id="PTHR30518:SF2">
    <property type="entry name" value="ENDOLYTIC MUREIN TRANSGLYCOSYLASE"/>
    <property type="match status" value="1"/>
</dbReference>
<comment type="function">
    <text evidence="7">Functions as a peptidoglycan terminase that cleaves nascent peptidoglycan strands endolytically to terminate their elongation.</text>
</comment>
<dbReference type="AlphaFoldDB" id="A0A175R3W0"/>
<dbReference type="EC" id="4.2.2.29" evidence="7"/>
<comment type="caution">
    <text evidence="9">The sequence shown here is derived from an EMBL/GenBank/DDBJ whole genome shotgun (WGS) entry which is preliminary data.</text>
</comment>
<evidence type="ECO:0000256" key="1">
    <source>
        <dbReference type="ARBA" id="ARBA00022475"/>
    </source>
</evidence>
<dbReference type="InterPro" id="IPR003770">
    <property type="entry name" value="MLTG-like"/>
</dbReference>
<dbReference type="EMBL" id="LDPZ01000066">
    <property type="protein sequence ID" value="KTQ85164.1"/>
    <property type="molecule type" value="Genomic_DNA"/>
</dbReference>
<sequence>MTIGSDETVREPVPAQTTAERPRRKPRSRSARNSFVAFLSFCVSGALALALAAAGVVYWGKTEFEGAGPLQQEATYLVPKGGGLDTIASGLERKGIISDARIFEYGVRFERAASQLKAGEYAFAPGASMRDVMDTIRSGNAILHSVTIPEGWTVAQIYARLAADDTLVGDLPPVAPEGSLLPETYKFTRGLSRAELVSQMSAAQSKLVAEIWKGRQDGLPVKDVGQFVTLASIVEKETGIDSERPHVASVFVNRLRKNMRLQSDPTIIYGIWGGAGKPSDEPIRQSHIASDTPYNTYVIRGLPPGPIANPGRAALEAVAHPLDTDDLYFVADGTGGHAFSKTLDEHNGNVRRLREIERRSGAVPASASTE</sequence>
<feature type="transmembrane region" description="Helical" evidence="7">
    <location>
        <begin position="35"/>
        <end position="59"/>
    </location>
</feature>
<comment type="subcellular location">
    <subcellularLocation>
        <location evidence="7">Cell inner membrane</location>
        <topology evidence="7">Single-pass membrane protein</topology>
    </subcellularLocation>
</comment>
<comment type="catalytic activity">
    <reaction evidence="7">
        <text>a peptidoglycan chain = a peptidoglycan chain with N-acetyl-1,6-anhydromuramyl-[peptide] at the reducing end + a peptidoglycan chain with N-acetylglucosamine at the non-reducing end.</text>
        <dbReference type="EC" id="4.2.2.29"/>
    </reaction>
</comment>
<keyword evidence="5 7" id="KW-0456">Lyase</keyword>
<dbReference type="HAMAP" id="MF_02065">
    <property type="entry name" value="MltG"/>
    <property type="match status" value="1"/>
</dbReference>
<dbReference type="NCBIfam" id="TIGR00247">
    <property type="entry name" value="endolytic transglycosylase MltG"/>
    <property type="match status" value="1"/>
</dbReference>
<name>A0A175R3W0_9HYPH</name>
<dbReference type="CDD" id="cd08010">
    <property type="entry name" value="MltG_like"/>
    <property type="match status" value="1"/>
</dbReference>
<dbReference type="STRING" id="401562.NS365_08235"/>
<reference evidence="9 10" key="1">
    <citation type="journal article" date="2016" name="Front. Microbiol.">
        <title>Genomic Resource of Rice Seed Associated Bacteria.</title>
        <authorList>
            <person name="Midha S."/>
            <person name="Bansal K."/>
            <person name="Sharma S."/>
            <person name="Kumar N."/>
            <person name="Patil P.P."/>
            <person name="Chaudhry V."/>
            <person name="Patil P.B."/>
        </authorList>
    </citation>
    <scope>NUCLEOTIDE SEQUENCE [LARGE SCALE GENOMIC DNA]</scope>
    <source>
        <strain evidence="9 10">NS226</strain>
    </source>
</reference>
<dbReference type="GO" id="GO:0009252">
    <property type="term" value="P:peptidoglycan biosynthetic process"/>
    <property type="evidence" value="ECO:0007669"/>
    <property type="project" value="UniProtKB-UniRule"/>
</dbReference>
<evidence type="ECO:0000256" key="3">
    <source>
        <dbReference type="ARBA" id="ARBA00022989"/>
    </source>
</evidence>
<dbReference type="GO" id="GO:0008932">
    <property type="term" value="F:lytic endotransglycosylase activity"/>
    <property type="evidence" value="ECO:0007669"/>
    <property type="project" value="UniProtKB-UniRule"/>
</dbReference>
<dbReference type="PANTHER" id="PTHR30518">
    <property type="entry name" value="ENDOLYTIC MUREIN TRANSGLYCOSYLASE"/>
    <property type="match status" value="1"/>
</dbReference>
<evidence type="ECO:0000256" key="7">
    <source>
        <dbReference type="HAMAP-Rule" id="MF_02065"/>
    </source>
</evidence>
<dbReference type="Gene3D" id="3.30.1490.480">
    <property type="entry name" value="Endolytic murein transglycosylase"/>
    <property type="match status" value="1"/>
</dbReference>
<feature type="site" description="Important for catalytic activity" evidence="7">
    <location>
        <position position="237"/>
    </location>
</feature>
<dbReference type="OrthoDB" id="9814591at2"/>
<dbReference type="RefSeq" id="WP_058636603.1">
    <property type="nucleotide sequence ID" value="NZ_LDPZ01000066.1"/>
</dbReference>
<evidence type="ECO:0000256" key="4">
    <source>
        <dbReference type="ARBA" id="ARBA00023136"/>
    </source>
</evidence>
<gene>
    <name evidence="7" type="primary">mltG</name>
    <name evidence="9" type="ORF">NS226_20905</name>
</gene>
<keyword evidence="1 7" id="KW-1003">Cell membrane</keyword>
<keyword evidence="7" id="KW-0997">Cell inner membrane</keyword>
<evidence type="ECO:0000313" key="10">
    <source>
        <dbReference type="Proteomes" id="UP000078272"/>
    </source>
</evidence>
<proteinExistence type="inferred from homology"/>
<dbReference type="PATRIC" id="fig|401562.3.peg.4615"/>
<feature type="region of interest" description="Disordered" evidence="8">
    <location>
        <begin position="1"/>
        <end position="28"/>
    </location>
</feature>
<evidence type="ECO:0000256" key="2">
    <source>
        <dbReference type="ARBA" id="ARBA00022692"/>
    </source>
</evidence>
<keyword evidence="4 7" id="KW-0472">Membrane</keyword>
<keyword evidence="3 7" id="KW-1133">Transmembrane helix</keyword>
<dbReference type="GO" id="GO:0071555">
    <property type="term" value="P:cell wall organization"/>
    <property type="evidence" value="ECO:0007669"/>
    <property type="project" value="UniProtKB-KW"/>
</dbReference>
<evidence type="ECO:0000313" key="9">
    <source>
        <dbReference type="EMBL" id="KTQ85164.1"/>
    </source>
</evidence>
<dbReference type="GO" id="GO:0005886">
    <property type="term" value="C:plasma membrane"/>
    <property type="evidence" value="ECO:0007669"/>
    <property type="project" value="UniProtKB-SubCell"/>
</dbReference>
<organism evidence="9 10">
    <name type="scientific">Aureimonas ureilytica</name>
    <dbReference type="NCBI Taxonomy" id="401562"/>
    <lineage>
        <taxon>Bacteria</taxon>
        <taxon>Pseudomonadati</taxon>
        <taxon>Pseudomonadota</taxon>
        <taxon>Alphaproteobacteria</taxon>
        <taxon>Hyphomicrobiales</taxon>
        <taxon>Aurantimonadaceae</taxon>
        <taxon>Aureimonas</taxon>
    </lineage>
</organism>
<dbReference type="Proteomes" id="UP000078272">
    <property type="component" value="Unassembled WGS sequence"/>
</dbReference>
<evidence type="ECO:0000256" key="5">
    <source>
        <dbReference type="ARBA" id="ARBA00023239"/>
    </source>
</evidence>